<name>A0A8K0GU55_9ROSA</name>
<gene>
    <name evidence="3" type="ORF">FNV43_RR20407</name>
</gene>
<keyword evidence="4" id="KW-1185">Reference proteome</keyword>
<reference evidence="3" key="1">
    <citation type="submission" date="2020-03" db="EMBL/GenBank/DDBJ databases">
        <title>A high-quality chromosome-level genome assembly of a woody plant with both climbing and erect habits, Rhamnella rubrinervis.</title>
        <authorList>
            <person name="Lu Z."/>
            <person name="Yang Y."/>
            <person name="Zhu X."/>
            <person name="Sun Y."/>
        </authorList>
    </citation>
    <scope>NUCLEOTIDE SEQUENCE</scope>
    <source>
        <strain evidence="3">BYM</strain>
        <tissue evidence="3">Leaf</tissue>
    </source>
</reference>
<dbReference type="InterPro" id="IPR039261">
    <property type="entry name" value="FNR_nucleotide-bd"/>
</dbReference>
<dbReference type="PANTHER" id="PTHR11972:SF197">
    <property type="entry name" value="RESPIRATORY BURST OXIDASE HOMOLOG PROTEIN D"/>
    <property type="match status" value="1"/>
</dbReference>
<evidence type="ECO:0000256" key="1">
    <source>
        <dbReference type="ARBA" id="ARBA00023002"/>
    </source>
</evidence>
<dbReference type="Gene3D" id="3.40.50.80">
    <property type="entry name" value="Nucleotide-binding domain of ferredoxin-NADP reductase (FNR) module"/>
    <property type="match status" value="1"/>
</dbReference>
<evidence type="ECO:0000313" key="4">
    <source>
        <dbReference type="Proteomes" id="UP000796880"/>
    </source>
</evidence>
<dbReference type="InterPro" id="IPR050369">
    <property type="entry name" value="RBOH/FRE"/>
</dbReference>
<dbReference type="PANTHER" id="PTHR11972">
    <property type="entry name" value="NADPH OXIDASE"/>
    <property type="match status" value="1"/>
</dbReference>
<dbReference type="AlphaFoldDB" id="A0A8K0GU55"/>
<comment type="caution">
    <text evidence="3">The sequence shown here is derived from an EMBL/GenBank/DDBJ whole genome shotgun (WGS) entry which is preliminary data.</text>
</comment>
<sequence length="115" mass="12949">MDEVAEIDEKGAIEVHIYCTSVYEEGDARSALIAMLQSLQHAKNGVDIGSGTRVKAHFGKPNWRHVYKGIAIQHPNDRVGVFHCGVHGLSKELWKLASDFSHKTSTKFEFHEQKF</sequence>
<organism evidence="3 4">
    <name type="scientific">Rhamnella rubrinervis</name>
    <dbReference type="NCBI Taxonomy" id="2594499"/>
    <lineage>
        <taxon>Eukaryota</taxon>
        <taxon>Viridiplantae</taxon>
        <taxon>Streptophyta</taxon>
        <taxon>Embryophyta</taxon>
        <taxon>Tracheophyta</taxon>
        <taxon>Spermatophyta</taxon>
        <taxon>Magnoliopsida</taxon>
        <taxon>eudicotyledons</taxon>
        <taxon>Gunneridae</taxon>
        <taxon>Pentapetalae</taxon>
        <taxon>rosids</taxon>
        <taxon>fabids</taxon>
        <taxon>Rosales</taxon>
        <taxon>Rhamnaceae</taxon>
        <taxon>rhamnoid group</taxon>
        <taxon>Rhamneae</taxon>
        <taxon>Rhamnella</taxon>
    </lineage>
</organism>
<dbReference type="GO" id="GO:0016174">
    <property type="term" value="F:NAD(P)H oxidase H2O2-forming activity"/>
    <property type="evidence" value="ECO:0007669"/>
    <property type="project" value="TreeGrafter"/>
</dbReference>
<keyword evidence="1" id="KW-0560">Oxidoreductase</keyword>
<evidence type="ECO:0000313" key="3">
    <source>
        <dbReference type="EMBL" id="KAF3437651.1"/>
    </source>
</evidence>
<evidence type="ECO:0000259" key="2">
    <source>
        <dbReference type="Pfam" id="PF08030"/>
    </source>
</evidence>
<dbReference type="EMBL" id="VOIH02000009">
    <property type="protein sequence ID" value="KAF3437651.1"/>
    <property type="molecule type" value="Genomic_DNA"/>
</dbReference>
<proteinExistence type="predicted"/>
<dbReference type="Proteomes" id="UP000796880">
    <property type="component" value="Unassembled WGS sequence"/>
</dbReference>
<feature type="domain" description="Ferric reductase NAD binding" evidence="2">
    <location>
        <begin position="1"/>
        <end position="97"/>
    </location>
</feature>
<accession>A0A8K0GU55</accession>
<dbReference type="GO" id="GO:0005886">
    <property type="term" value="C:plasma membrane"/>
    <property type="evidence" value="ECO:0007669"/>
    <property type="project" value="TreeGrafter"/>
</dbReference>
<dbReference type="InterPro" id="IPR013121">
    <property type="entry name" value="Fe_red_NAD-bd_6"/>
</dbReference>
<protein>
    <recommendedName>
        <fullName evidence="2">Ferric reductase NAD binding domain-containing protein</fullName>
    </recommendedName>
</protein>
<dbReference type="Pfam" id="PF08030">
    <property type="entry name" value="NAD_binding_6"/>
    <property type="match status" value="1"/>
</dbReference>
<dbReference type="OrthoDB" id="167398at2759"/>